<sequence>MEQSIKKKTFLETIKIGSVFKYGTLLIGSLVAILPVLVVFIGSFKTNDEFLNSGVLSLPETWTIENYTRAFVEGDMLVGFKNTLIIFIISMIGKLILGAMFAYAIHRFDFKLKKIIMGLYMAAMLIPSITSQVATFQIINSLGLFNTMWSVIILSLGTDVISIYIFLQYLDEISVSLDESAIIDGASYFTVFWRVILPNLKAPMVTILVISGVAIYNDFYNPFLYMPSRELKVISTALFAFKGPYGTNWPVILAGVVIVIVPILILFLLLQKHIYNGVSGSVKG</sequence>
<proteinExistence type="inferred from homology"/>
<accession>A0A844CAE8</accession>
<dbReference type="PROSITE" id="PS50928">
    <property type="entry name" value="ABC_TM1"/>
    <property type="match status" value="1"/>
</dbReference>
<feature type="transmembrane region" description="Helical" evidence="7">
    <location>
        <begin position="191"/>
        <end position="216"/>
    </location>
</feature>
<dbReference type="InterPro" id="IPR035906">
    <property type="entry name" value="MetI-like_sf"/>
</dbReference>
<evidence type="ECO:0000313" key="10">
    <source>
        <dbReference type="Proteomes" id="UP000440066"/>
    </source>
</evidence>
<evidence type="ECO:0000256" key="5">
    <source>
        <dbReference type="ARBA" id="ARBA00022989"/>
    </source>
</evidence>
<feature type="transmembrane region" description="Helical" evidence="7">
    <location>
        <begin position="151"/>
        <end position="170"/>
    </location>
</feature>
<dbReference type="Proteomes" id="UP000440066">
    <property type="component" value="Unassembled WGS sequence"/>
</dbReference>
<dbReference type="SUPFAM" id="SSF161098">
    <property type="entry name" value="MetI-like"/>
    <property type="match status" value="1"/>
</dbReference>
<name>A0A844CAE8_9LACT</name>
<evidence type="ECO:0000259" key="8">
    <source>
        <dbReference type="PROSITE" id="PS50928"/>
    </source>
</evidence>
<protein>
    <submittedName>
        <fullName evidence="9">ABC transporter permease subunit</fullName>
    </submittedName>
</protein>
<feature type="transmembrane region" description="Helical" evidence="7">
    <location>
        <begin position="249"/>
        <end position="270"/>
    </location>
</feature>
<organism evidence="9 10">
    <name type="scientific">Fundicoccus ignavus</name>
    <dbReference type="NCBI Taxonomy" id="2664442"/>
    <lineage>
        <taxon>Bacteria</taxon>
        <taxon>Bacillati</taxon>
        <taxon>Bacillota</taxon>
        <taxon>Bacilli</taxon>
        <taxon>Lactobacillales</taxon>
        <taxon>Aerococcaceae</taxon>
        <taxon>Fundicoccus</taxon>
    </lineage>
</organism>
<keyword evidence="6 7" id="KW-0472">Membrane</keyword>
<evidence type="ECO:0000256" key="1">
    <source>
        <dbReference type="ARBA" id="ARBA00004651"/>
    </source>
</evidence>
<dbReference type="AlphaFoldDB" id="A0A844CAE8"/>
<keyword evidence="5 7" id="KW-1133">Transmembrane helix</keyword>
<evidence type="ECO:0000313" key="9">
    <source>
        <dbReference type="EMBL" id="MRJ46401.1"/>
    </source>
</evidence>
<evidence type="ECO:0000256" key="3">
    <source>
        <dbReference type="ARBA" id="ARBA00022475"/>
    </source>
</evidence>
<comment type="caution">
    <text evidence="9">The sequence shown here is derived from an EMBL/GenBank/DDBJ whole genome shotgun (WGS) entry which is preliminary data.</text>
</comment>
<dbReference type="InterPro" id="IPR000515">
    <property type="entry name" value="MetI-like"/>
</dbReference>
<dbReference type="PANTHER" id="PTHR43744:SF3">
    <property type="entry name" value="LACTOSE TRANSPORT SYSTEM PERMEASE PROTEIN LACG"/>
    <property type="match status" value="1"/>
</dbReference>
<reference evidence="9 10" key="1">
    <citation type="submission" date="2019-11" db="EMBL/GenBank/DDBJ databases">
        <title>Characterisation of Fundicoccus ignavus gen. nov. sp. nov., a novel genus of the family Aerococcaceae from bulk tank milk.</title>
        <authorList>
            <person name="Siebert A."/>
            <person name="Huptas C."/>
            <person name="Wenning M."/>
            <person name="Scherer S."/>
            <person name="Doll E.V."/>
        </authorList>
    </citation>
    <scope>NUCLEOTIDE SEQUENCE [LARGE SCALE GENOMIC DNA]</scope>
    <source>
        <strain evidence="9 10">DSM 109652</strain>
    </source>
</reference>
<dbReference type="EMBL" id="WJQT01000002">
    <property type="protein sequence ID" value="MRJ46401.1"/>
    <property type="molecule type" value="Genomic_DNA"/>
</dbReference>
<dbReference type="Gene3D" id="1.10.3720.10">
    <property type="entry name" value="MetI-like"/>
    <property type="match status" value="1"/>
</dbReference>
<dbReference type="Pfam" id="PF00528">
    <property type="entry name" value="BPD_transp_1"/>
    <property type="match status" value="1"/>
</dbReference>
<evidence type="ECO:0000256" key="6">
    <source>
        <dbReference type="ARBA" id="ARBA00023136"/>
    </source>
</evidence>
<evidence type="ECO:0000256" key="2">
    <source>
        <dbReference type="ARBA" id="ARBA00022448"/>
    </source>
</evidence>
<keyword evidence="2 7" id="KW-0813">Transport</keyword>
<dbReference type="GO" id="GO:0055085">
    <property type="term" value="P:transmembrane transport"/>
    <property type="evidence" value="ECO:0007669"/>
    <property type="project" value="InterPro"/>
</dbReference>
<dbReference type="PANTHER" id="PTHR43744">
    <property type="entry name" value="ABC TRANSPORTER PERMEASE PROTEIN MG189-RELATED-RELATED"/>
    <property type="match status" value="1"/>
</dbReference>
<comment type="subcellular location">
    <subcellularLocation>
        <location evidence="1 7">Cell membrane</location>
        <topology evidence="1 7">Multi-pass membrane protein</topology>
    </subcellularLocation>
</comment>
<comment type="similarity">
    <text evidence="7">Belongs to the binding-protein-dependent transport system permease family.</text>
</comment>
<feature type="transmembrane region" description="Helical" evidence="7">
    <location>
        <begin position="84"/>
        <end position="105"/>
    </location>
</feature>
<keyword evidence="3" id="KW-1003">Cell membrane</keyword>
<dbReference type="GO" id="GO:0005886">
    <property type="term" value="C:plasma membrane"/>
    <property type="evidence" value="ECO:0007669"/>
    <property type="project" value="UniProtKB-SubCell"/>
</dbReference>
<keyword evidence="4 7" id="KW-0812">Transmembrane</keyword>
<gene>
    <name evidence="9" type="ORF">GF867_02305</name>
</gene>
<dbReference type="RefSeq" id="WP_153831508.1">
    <property type="nucleotide sequence ID" value="NZ_WJQT01000002.1"/>
</dbReference>
<evidence type="ECO:0000256" key="7">
    <source>
        <dbReference type="RuleBase" id="RU363032"/>
    </source>
</evidence>
<feature type="domain" description="ABC transmembrane type-1" evidence="8">
    <location>
        <begin position="80"/>
        <end position="270"/>
    </location>
</feature>
<feature type="transmembrane region" description="Helical" evidence="7">
    <location>
        <begin position="117"/>
        <end position="139"/>
    </location>
</feature>
<dbReference type="CDD" id="cd06261">
    <property type="entry name" value="TM_PBP2"/>
    <property type="match status" value="1"/>
</dbReference>
<evidence type="ECO:0000256" key="4">
    <source>
        <dbReference type="ARBA" id="ARBA00022692"/>
    </source>
</evidence>
<feature type="transmembrane region" description="Helical" evidence="7">
    <location>
        <begin position="20"/>
        <end position="44"/>
    </location>
</feature>